<feature type="region of interest" description="Disordered" evidence="3">
    <location>
        <begin position="211"/>
        <end position="294"/>
    </location>
</feature>
<dbReference type="AlphaFoldDB" id="A0A0R3VUX6"/>
<proteinExistence type="predicted"/>
<dbReference type="Gene3D" id="2.60.40.1970">
    <property type="entry name" value="YEATS domain"/>
    <property type="match status" value="1"/>
</dbReference>
<dbReference type="GO" id="GO:0003682">
    <property type="term" value="F:chromatin binding"/>
    <property type="evidence" value="ECO:0007669"/>
    <property type="project" value="TreeGrafter"/>
</dbReference>
<evidence type="ECO:0000256" key="1">
    <source>
        <dbReference type="ARBA" id="ARBA00023242"/>
    </source>
</evidence>
<evidence type="ECO:0000313" key="6">
    <source>
        <dbReference type="Proteomes" id="UP000282613"/>
    </source>
</evidence>
<dbReference type="PANTHER" id="PTHR47827">
    <property type="entry name" value="AHD DOMAIN-CONTAINING PROTEIN"/>
    <property type="match status" value="1"/>
</dbReference>
<gene>
    <name evidence="5" type="ORF">TASK_LOCUS1154</name>
</gene>
<feature type="compositionally biased region" description="Basic residues" evidence="3">
    <location>
        <begin position="560"/>
        <end position="574"/>
    </location>
</feature>
<dbReference type="InterPro" id="IPR038704">
    <property type="entry name" value="YEAST_sf"/>
</dbReference>
<dbReference type="PANTHER" id="PTHR47827:SF3">
    <property type="entry name" value="AF-9 ANC1 HOMOLOGY DOMAIN-CONTAINING PROTEIN"/>
    <property type="match status" value="1"/>
</dbReference>
<feature type="region of interest" description="Disordered" evidence="3">
    <location>
        <begin position="454"/>
        <end position="624"/>
    </location>
</feature>
<feature type="compositionally biased region" description="Low complexity" evidence="3">
    <location>
        <begin position="384"/>
        <end position="398"/>
    </location>
</feature>
<dbReference type="InterPro" id="IPR052790">
    <property type="entry name" value="YEATS_domain"/>
</dbReference>
<feature type="compositionally biased region" description="Low complexity" evidence="3">
    <location>
        <begin position="273"/>
        <end position="294"/>
    </location>
</feature>
<comment type="subcellular location">
    <subcellularLocation>
        <location evidence="2">Nucleus</location>
    </subcellularLocation>
</comment>
<feature type="compositionally biased region" description="Basic residues" evidence="3">
    <location>
        <begin position="318"/>
        <end position="334"/>
    </location>
</feature>
<feature type="compositionally biased region" description="Polar residues" evidence="3">
    <location>
        <begin position="338"/>
        <end position="351"/>
    </location>
</feature>
<dbReference type="GO" id="GO:0008023">
    <property type="term" value="C:transcription elongation factor complex"/>
    <property type="evidence" value="ECO:0007669"/>
    <property type="project" value="TreeGrafter"/>
</dbReference>
<feature type="compositionally biased region" description="Basic and acidic residues" evidence="3">
    <location>
        <begin position="489"/>
        <end position="521"/>
    </location>
</feature>
<dbReference type="Pfam" id="PF03366">
    <property type="entry name" value="YEATS"/>
    <property type="match status" value="1"/>
</dbReference>
<name>A0A0R3VUX6_TAEAS</name>
<evidence type="ECO:0000313" key="5">
    <source>
        <dbReference type="EMBL" id="VDK22586.1"/>
    </source>
</evidence>
<organism evidence="7">
    <name type="scientific">Taenia asiatica</name>
    <name type="common">Asian tapeworm</name>
    <dbReference type="NCBI Taxonomy" id="60517"/>
    <lineage>
        <taxon>Eukaryota</taxon>
        <taxon>Metazoa</taxon>
        <taxon>Spiralia</taxon>
        <taxon>Lophotrochozoa</taxon>
        <taxon>Platyhelminthes</taxon>
        <taxon>Cestoda</taxon>
        <taxon>Eucestoda</taxon>
        <taxon>Cyclophyllidea</taxon>
        <taxon>Taeniidae</taxon>
        <taxon>Taenia</taxon>
    </lineage>
</organism>
<dbReference type="PROSITE" id="PS51037">
    <property type="entry name" value="YEATS"/>
    <property type="match status" value="1"/>
</dbReference>
<reference evidence="5 6" key="2">
    <citation type="submission" date="2018-11" db="EMBL/GenBank/DDBJ databases">
        <authorList>
            <consortium name="Pathogen Informatics"/>
        </authorList>
    </citation>
    <scope>NUCLEOTIDE SEQUENCE [LARGE SCALE GENOMIC DNA]</scope>
</reference>
<feature type="region of interest" description="Disordered" evidence="3">
    <location>
        <begin position="377"/>
        <end position="433"/>
    </location>
</feature>
<evidence type="ECO:0000313" key="7">
    <source>
        <dbReference type="WBParaSite" id="TASK_0000115301-mRNA-1"/>
    </source>
</evidence>
<dbReference type="Proteomes" id="UP000282613">
    <property type="component" value="Unassembled WGS sequence"/>
</dbReference>
<evidence type="ECO:0000259" key="4">
    <source>
        <dbReference type="PROSITE" id="PS51037"/>
    </source>
</evidence>
<keyword evidence="1 2" id="KW-0539">Nucleus</keyword>
<dbReference type="STRING" id="60517.A0A0R3VUX6"/>
<protein>
    <submittedName>
        <fullName evidence="7">Protein ENL</fullName>
    </submittedName>
</protein>
<feature type="compositionally biased region" description="Low complexity" evidence="3">
    <location>
        <begin position="609"/>
        <end position="620"/>
    </location>
</feature>
<reference evidence="7" key="1">
    <citation type="submission" date="2017-02" db="UniProtKB">
        <authorList>
            <consortium name="WormBaseParasite"/>
        </authorList>
    </citation>
    <scope>IDENTIFICATION</scope>
</reference>
<sequence>MDAQILFVFKVGHSVHRRRNSTREKTHHWRCTVESWSDQYPLSEFVNNVVFQLHETFKNPRQVVHREPFTIEEDGFGSFRLFARVSFLNVFTDLHYDITLFDNHELHAFRTVRLDPKNSEEWIRYSQYGGIPIPRSASSLEIQQRVVEPIQMSGSKCNYTVFSFYPEIAMAVLNPAVRTSGLKYASPNSLRNRPNRESRTQALANLGLPVTTASPAASNPTSLPSMGVLGPHPPSHLPSSFKHKKKLQLKHEAQLRLENQHHRDPVSPPPTPASSSLRPPLAPSTNSSLSFTSQSLQKERIVLRLFRSDLQGSVEREKRKKNGGKHKHRHRHHRQIELGQQQQSRPEVWSSTSGTILRTTPSQFQHAPSTLLEVAGEKNRLHQSSSSSENVVESSSCSLFPPAEVPVSKASSSVERQVKSTDSSESTAAINFPQLDTQHATMVWISKLNGGPQPLVSPLPPHTNPRLFHPSPPPHPLSSEQQQRQQKFTIDRVEKAPKGERNKESKNRHQNQEQRTSKHDSSPSPTPSTSNRQDAYDHIPLKGLKRRSDCIDVDSSSSRKIPREKKHERRKSVKSFRSQTPDQSSPARSTVSSDSTPPMSGEAPVQDHATTTAPASAGTTTGIGDEVYLNNEELERLYDRVLCLENECMALRMAEVLRRYFRPGEDCGIDILAPSDELPDYPQIIAFDMHKMPLACVLEMTEVISADERMSAQRRTGVGTRDSSVEDGGDAKNGVS</sequence>
<feature type="compositionally biased region" description="Basic and acidic residues" evidence="3">
    <location>
        <begin position="249"/>
        <end position="265"/>
    </location>
</feature>
<feature type="region of interest" description="Disordered" evidence="3">
    <location>
        <begin position="313"/>
        <end position="351"/>
    </location>
</feature>
<feature type="compositionally biased region" description="Polar residues" evidence="3">
    <location>
        <begin position="575"/>
        <end position="598"/>
    </location>
</feature>
<dbReference type="OrthoDB" id="10053467at2759"/>
<feature type="compositionally biased region" description="Polar residues" evidence="3">
    <location>
        <begin position="409"/>
        <end position="433"/>
    </location>
</feature>
<feature type="compositionally biased region" description="Polar residues" evidence="3">
    <location>
        <begin position="211"/>
        <end position="224"/>
    </location>
</feature>
<evidence type="ECO:0000256" key="2">
    <source>
        <dbReference type="PROSITE-ProRule" id="PRU00376"/>
    </source>
</evidence>
<evidence type="ECO:0000256" key="3">
    <source>
        <dbReference type="SAM" id="MobiDB-lite"/>
    </source>
</evidence>
<dbReference type="WBParaSite" id="TASK_0000115301-mRNA-1">
    <property type="protein sequence ID" value="TASK_0000115301-mRNA-1"/>
    <property type="gene ID" value="TASK_0000115301"/>
</dbReference>
<accession>A0A0R3VUX6</accession>
<feature type="region of interest" description="Disordered" evidence="3">
    <location>
        <begin position="709"/>
        <end position="736"/>
    </location>
</feature>
<dbReference type="InterPro" id="IPR055129">
    <property type="entry name" value="YEATS_dom"/>
</dbReference>
<dbReference type="GO" id="GO:0045893">
    <property type="term" value="P:positive regulation of DNA-templated transcription"/>
    <property type="evidence" value="ECO:0007669"/>
    <property type="project" value="TreeGrafter"/>
</dbReference>
<feature type="compositionally biased region" description="Basic and acidic residues" evidence="3">
    <location>
        <begin position="534"/>
        <end position="550"/>
    </location>
</feature>
<dbReference type="EMBL" id="UYRS01000243">
    <property type="protein sequence ID" value="VDK22586.1"/>
    <property type="molecule type" value="Genomic_DNA"/>
</dbReference>
<feature type="domain" description="YEATS" evidence="4">
    <location>
        <begin position="1"/>
        <end position="143"/>
    </location>
</feature>
<keyword evidence="6" id="KW-1185">Reference proteome</keyword>